<evidence type="ECO:0000313" key="1">
    <source>
        <dbReference type="EMBL" id="TCZ74916.1"/>
    </source>
</evidence>
<sequence length="141" mass="13941">MFEQVVNLVKEHLGQHPEVAQQIPQGQQQQVNEEVAKQITQGMAAQAPQAGGIGGVLSQLQQAAGSGSPITGAISGGIVSALGSKLGLPPAATGAIAGALPGLLQKLAHKANDPNDPSITPDGLGGMLGGLGDKLGGLFGK</sequence>
<name>A0A4R4E5K0_9BACT</name>
<dbReference type="RefSeq" id="WP_131850271.1">
    <property type="nucleotide sequence ID" value="NZ_SKFH01000001.1"/>
</dbReference>
<protein>
    <recommendedName>
        <fullName evidence="3">DUF937 domain-containing protein</fullName>
    </recommendedName>
</protein>
<gene>
    <name evidence="1" type="ORF">E0486_01015</name>
</gene>
<reference evidence="1 2" key="1">
    <citation type="submission" date="2019-03" db="EMBL/GenBank/DDBJ databases">
        <authorList>
            <person name="Kim M.K.M."/>
        </authorList>
    </citation>
    <scope>NUCLEOTIDE SEQUENCE [LARGE SCALE GENOMIC DNA]</scope>
    <source>
        <strain evidence="1 2">17J68-15</strain>
    </source>
</reference>
<dbReference type="AlphaFoldDB" id="A0A4R4E5K0"/>
<proteinExistence type="predicted"/>
<evidence type="ECO:0008006" key="3">
    <source>
        <dbReference type="Google" id="ProtNLM"/>
    </source>
</evidence>
<dbReference type="EMBL" id="SKFH01000001">
    <property type="protein sequence ID" value="TCZ74916.1"/>
    <property type="molecule type" value="Genomic_DNA"/>
</dbReference>
<dbReference type="OrthoDB" id="894219at2"/>
<keyword evidence="2" id="KW-1185">Reference proteome</keyword>
<comment type="caution">
    <text evidence="1">The sequence shown here is derived from an EMBL/GenBank/DDBJ whole genome shotgun (WGS) entry which is preliminary data.</text>
</comment>
<evidence type="ECO:0000313" key="2">
    <source>
        <dbReference type="Proteomes" id="UP000295164"/>
    </source>
</evidence>
<organism evidence="1 2">
    <name type="scientific">Flaviaesturariibacter aridisoli</name>
    <dbReference type="NCBI Taxonomy" id="2545761"/>
    <lineage>
        <taxon>Bacteria</taxon>
        <taxon>Pseudomonadati</taxon>
        <taxon>Bacteroidota</taxon>
        <taxon>Chitinophagia</taxon>
        <taxon>Chitinophagales</taxon>
        <taxon>Chitinophagaceae</taxon>
        <taxon>Flaviaestuariibacter</taxon>
    </lineage>
</organism>
<accession>A0A4R4E5K0</accession>
<dbReference type="Proteomes" id="UP000295164">
    <property type="component" value="Unassembled WGS sequence"/>
</dbReference>